<keyword evidence="2" id="KW-0812">Transmembrane</keyword>
<accession>Q1D1Y3</accession>
<sequence>MAVARARPPRSYTWRPGSSCPVPESCWGGTVNAISGTLQPRAKRTAMVRLKFLVFAFLVIGLGVAHLPMLSGPLRERAVAGASAQASAGAAEVARRVDSRRAEVQSLALKLAAMPEVVSVAAPPLPEQPAPRNQRERERERVEVDAAAARAFTAERFAAVRSAVEGLIPQELKGAVVAVVAQDTQFHAVAGAEPSSDAAKLDVVSLVKSGASVVDAFGAPHAFAAVPLSWNAGAPAVTLVLGAPLLDEGALEAAVQASGAAALALVKGDALAGVAGPQKLLAEGSLTKVAADASGVVLSTGKFLELGPVALPVFTQNDPLGGNAPLMVGARRALASTPLEVLAIASTQPVLGMLAAYQQNALFALAGLLGLSLLWTLMMGSGRKAADAEASSGSSDTLSLSAAMASAPAPAAVTPPPAPAPAADPFAFAPPPAADPFAFAPPPAAPAPAADPFAFAPPPAAPAPAADPFAFAPPAAPAPAPAADPFAFAPPPSGDPFANSRTAQAPMGDPFAFAPPAPPPAPAADPFAFAPPAPPPAADPFGSAEAFPFPAPPQQQPAHVGAMPFESSPESFGGPEPLSPASPRRGAFAFEDQPTAAYSLQQAADPFALAASQAAPDSPETTRVAAIPRELLQASARPPTSDAIPMPPPRSAPQPAAIPLPGLGNSAVALTDEQHFQEVFREFLTTRERCGEAADGLTYDKFVQKLRKNKEQLVQKYACKTVRFQVYVKEGKAALKATPVKD</sequence>
<dbReference type="EnsemblBacteria" id="ABF88116">
    <property type="protein sequence ID" value="ABF88116"/>
    <property type="gene ID" value="MXAN_5187"/>
</dbReference>
<dbReference type="NCBIfam" id="NF041621">
    <property type="entry name" value="MXAN_5187_C_dom"/>
    <property type="match status" value="1"/>
</dbReference>
<proteinExistence type="predicted"/>
<dbReference type="eggNOG" id="COG3266">
    <property type="taxonomic scope" value="Bacteria"/>
</dbReference>
<protein>
    <recommendedName>
        <fullName evidence="5">Cell division protein FtsK</fullName>
    </recommendedName>
</protein>
<dbReference type="Proteomes" id="UP000002402">
    <property type="component" value="Chromosome"/>
</dbReference>
<keyword evidence="2" id="KW-0472">Membrane</keyword>
<evidence type="ECO:0000256" key="1">
    <source>
        <dbReference type="SAM" id="MobiDB-lite"/>
    </source>
</evidence>
<dbReference type="EMBL" id="CP000113">
    <property type="protein sequence ID" value="ABF88116.1"/>
    <property type="molecule type" value="Genomic_DNA"/>
</dbReference>
<feature type="compositionally biased region" description="Pro residues" evidence="1">
    <location>
        <begin position="645"/>
        <end position="658"/>
    </location>
</feature>
<feature type="transmembrane region" description="Helical" evidence="2">
    <location>
        <begin position="50"/>
        <end position="69"/>
    </location>
</feature>
<dbReference type="InterPro" id="IPR048134">
    <property type="entry name" value="MXAN_5187-like"/>
</dbReference>
<feature type="region of interest" description="Disordered" evidence="1">
    <location>
        <begin position="632"/>
        <end position="660"/>
    </location>
</feature>
<feature type="compositionally biased region" description="Pro residues" evidence="1">
    <location>
        <begin position="475"/>
        <end position="494"/>
    </location>
</feature>
<dbReference type="AlphaFoldDB" id="Q1D1Y3"/>
<keyword evidence="4" id="KW-1185">Reference proteome</keyword>
<dbReference type="NCBIfam" id="NF041620">
    <property type="entry name" value="MXAN_5187_fam"/>
    <property type="match status" value="2"/>
</dbReference>
<feature type="compositionally biased region" description="Pro residues" evidence="1">
    <location>
        <begin position="513"/>
        <end position="538"/>
    </location>
</feature>
<name>Q1D1Y3_MYXXD</name>
<evidence type="ECO:0000313" key="4">
    <source>
        <dbReference type="Proteomes" id="UP000002402"/>
    </source>
</evidence>
<gene>
    <name evidence="3" type="ordered locus">MXAN_5187</name>
</gene>
<evidence type="ECO:0000256" key="2">
    <source>
        <dbReference type="SAM" id="Phobius"/>
    </source>
</evidence>
<keyword evidence="2" id="KW-1133">Transmembrane helix</keyword>
<dbReference type="STRING" id="246197.MXAN_5187"/>
<dbReference type="HOGENOM" id="CLU_374215_0_0_7"/>
<evidence type="ECO:0000313" key="3">
    <source>
        <dbReference type="EMBL" id="ABF88116.1"/>
    </source>
</evidence>
<evidence type="ECO:0008006" key="5">
    <source>
        <dbReference type="Google" id="ProtNLM"/>
    </source>
</evidence>
<feature type="region of interest" description="Disordered" evidence="1">
    <location>
        <begin position="475"/>
        <end position="586"/>
    </location>
</feature>
<reference evidence="3 4" key="1">
    <citation type="journal article" date="2006" name="Proc. Natl. Acad. Sci. U.S.A.">
        <title>Evolution of sensory complexity recorded in a myxobacterial genome.</title>
        <authorList>
            <person name="Goldman B.S."/>
            <person name="Nierman W.C."/>
            <person name="Kaiser D."/>
            <person name="Slater S.C."/>
            <person name="Durkin A.S."/>
            <person name="Eisen J.A."/>
            <person name="Ronning C.M."/>
            <person name="Barbazuk W.B."/>
            <person name="Blanchard M."/>
            <person name="Field C."/>
            <person name="Halling C."/>
            <person name="Hinkle G."/>
            <person name="Iartchuk O."/>
            <person name="Kim H.S."/>
            <person name="Mackenzie C."/>
            <person name="Madupu R."/>
            <person name="Miller N."/>
            <person name="Shvartsbeyn A."/>
            <person name="Sullivan S.A."/>
            <person name="Vaudin M."/>
            <person name="Wiegand R."/>
            <person name="Kaplan H.B."/>
        </authorList>
    </citation>
    <scope>NUCLEOTIDE SEQUENCE [LARGE SCALE GENOMIC DNA]</scope>
    <source>
        <strain evidence="4">DK1622</strain>
    </source>
</reference>
<dbReference type="KEGG" id="mxa:MXAN_5187"/>
<organism evidence="3 4">
    <name type="scientific">Myxococcus xanthus (strain DK1622)</name>
    <dbReference type="NCBI Taxonomy" id="246197"/>
    <lineage>
        <taxon>Bacteria</taxon>
        <taxon>Pseudomonadati</taxon>
        <taxon>Myxococcota</taxon>
        <taxon>Myxococcia</taxon>
        <taxon>Myxococcales</taxon>
        <taxon>Cystobacterineae</taxon>
        <taxon>Myxococcaceae</taxon>
        <taxon>Myxococcus</taxon>
    </lineage>
</organism>